<dbReference type="SUPFAM" id="SSF50630">
    <property type="entry name" value="Acid proteases"/>
    <property type="match status" value="1"/>
</dbReference>
<accession>A8PPK5</accession>
<dbReference type="InterPro" id="IPR008503">
    <property type="entry name" value="Asp_endopeptidase"/>
</dbReference>
<evidence type="ECO:0000259" key="1">
    <source>
        <dbReference type="Pfam" id="PF05618"/>
    </source>
</evidence>
<dbReference type="PANTHER" id="PTHR38037">
    <property type="entry name" value="ZN_PROTEASE DOMAIN-CONTAINING PROTEIN"/>
    <property type="match status" value="1"/>
</dbReference>
<dbReference type="AlphaFoldDB" id="A8PPK5"/>
<dbReference type="PANTHER" id="PTHR38037:SF1">
    <property type="entry name" value="ATP-DEPENDENT ZINC PROTEASE DOMAIN-CONTAINING PROTEIN-RELATED"/>
    <property type="match status" value="1"/>
</dbReference>
<dbReference type="Gene3D" id="2.40.70.10">
    <property type="entry name" value="Acid Proteases"/>
    <property type="match status" value="1"/>
</dbReference>
<evidence type="ECO:0000313" key="2">
    <source>
        <dbReference type="EMBL" id="EDP46885.1"/>
    </source>
</evidence>
<organism evidence="2 3">
    <name type="scientific">Rickettsiella grylli</name>
    <dbReference type="NCBI Taxonomy" id="59196"/>
    <lineage>
        <taxon>Bacteria</taxon>
        <taxon>Pseudomonadati</taxon>
        <taxon>Pseudomonadota</taxon>
        <taxon>Gammaproteobacteria</taxon>
        <taxon>Legionellales</taxon>
        <taxon>Coxiellaceae</taxon>
        <taxon>Rickettsiella</taxon>
    </lineage>
</organism>
<reference evidence="2" key="1">
    <citation type="submission" date="2006-04" db="EMBL/GenBank/DDBJ databases">
        <authorList>
            <person name="Seshadri R."/>
            <person name="Federici B.A."/>
        </authorList>
    </citation>
    <scope>NUCLEOTIDE SEQUENCE [LARGE SCALE GENOMIC DNA]</scope>
</reference>
<dbReference type="Proteomes" id="UP000054075">
    <property type="component" value="Unassembled WGS sequence"/>
</dbReference>
<reference evidence="2" key="2">
    <citation type="submission" date="2007-10" db="EMBL/GenBank/DDBJ databases">
        <authorList>
            <person name="Myers G.S."/>
        </authorList>
    </citation>
    <scope>NUCLEOTIDE SEQUENCE [LARGE SCALE GENOMIC DNA]</scope>
</reference>
<comment type="caution">
    <text evidence="2">The sequence shown here is derived from an EMBL/GenBank/DDBJ whole genome shotgun (WGS) entry which is preliminary data.</text>
</comment>
<name>A8PPK5_9COXI</name>
<dbReference type="Pfam" id="PF05618">
    <property type="entry name" value="Zn_protease"/>
    <property type="match status" value="1"/>
</dbReference>
<gene>
    <name evidence="2" type="ORF">RICGR_1321</name>
</gene>
<dbReference type="EMBL" id="AAQJ02000001">
    <property type="protein sequence ID" value="EDP46885.1"/>
    <property type="molecule type" value="Genomic_DNA"/>
</dbReference>
<protein>
    <submittedName>
        <fullName evidence="2">S6 modification enzyme RimK</fullName>
    </submittedName>
</protein>
<dbReference type="OrthoDB" id="9782977at2"/>
<dbReference type="InterPro" id="IPR021109">
    <property type="entry name" value="Peptidase_aspartic_dom_sf"/>
</dbReference>
<proteinExistence type="predicted"/>
<dbReference type="STRING" id="59196.RICGR_1321"/>
<feature type="domain" description="Retropepsin-like aspartic endopeptidase" evidence="1">
    <location>
        <begin position="6"/>
        <end position="144"/>
    </location>
</feature>
<keyword evidence="3" id="KW-1185">Reference proteome</keyword>
<dbReference type="eggNOG" id="COG4067">
    <property type="taxonomic scope" value="Bacteria"/>
</dbReference>
<dbReference type="RefSeq" id="WP_006035850.1">
    <property type="nucleotide sequence ID" value="NZ_AAQJ02000001.1"/>
</dbReference>
<sequence>MSLPIMIGWREWVSLPALGIPRLKAKIDTGARTSALHACHVEIIEKNSHQKQVRFVIHPQPRRFPKKAIPCTADLFDIREVTDSGGHKENRCVIQTTIVLGTQCWSIEITLTSRDNMRFRMLLGRTALKHRFTINPTYSYLHSKKTIIP</sequence>
<evidence type="ECO:0000313" key="3">
    <source>
        <dbReference type="Proteomes" id="UP000054075"/>
    </source>
</evidence>